<keyword evidence="4" id="KW-1185">Reference proteome</keyword>
<reference evidence="3" key="1">
    <citation type="journal article" date="2022" name="Cell">
        <title>Repeat-based holocentromeres influence genome architecture and karyotype evolution.</title>
        <authorList>
            <person name="Hofstatter P.G."/>
            <person name="Thangavel G."/>
            <person name="Lux T."/>
            <person name="Neumann P."/>
            <person name="Vondrak T."/>
            <person name="Novak P."/>
            <person name="Zhang M."/>
            <person name="Costa L."/>
            <person name="Castellani M."/>
            <person name="Scott A."/>
            <person name="Toegelov H."/>
            <person name="Fuchs J."/>
            <person name="Mata-Sucre Y."/>
            <person name="Dias Y."/>
            <person name="Vanzela A.L.L."/>
            <person name="Huettel B."/>
            <person name="Almeida C.C.S."/>
            <person name="Simkova H."/>
            <person name="Souza G."/>
            <person name="Pedrosa-Harand A."/>
            <person name="Macas J."/>
            <person name="Mayer K.F.X."/>
            <person name="Houben A."/>
            <person name="Marques A."/>
        </authorList>
    </citation>
    <scope>NUCLEOTIDE SEQUENCE</scope>
    <source>
        <strain evidence="3">RhyBre1mFocal</strain>
    </source>
</reference>
<dbReference type="Pfam" id="PF25279">
    <property type="entry name" value="Beta_prop_At2g24240"/>
    <property type="match status" value="1"/>
</dbReference>
<comment type="pathway">
    <text evidence="1">Protein modification; protein ubiquitination.</text>
</comment>
<accession>A0A9Q0CDA9</accession>
<sequence>METEQRRVEVNVGGRHFETTTQTLPILPNTTFLDRDPSLFSDLLSLLRSPSSSITSPIPNPSRLIQEASHYGLPIQSHLRSALSPPPLLGFDASLSTTLLPASDPFTTALSAAPDGSVCLAHAGVISSYDSTLAYSRSLRTHLDRISSLSRLPCFLSHDSLLPVAVAGSLDHPGLHLYDLAKGAHLGTVFWSDPSDTRLYKAWVTAIAPPSSASSPLFVAFEAAHRENCILCVDPTTLQVTREIGRQSGIAAKSAAPNRVVHLPELGGLVFMSSVSAGAFGYSGYMRLWDPRSDDPVWETSEPGGRSRNSSRFGDSFADVDANGEQMALYKVCWKSGDVGVADLRKLGDDPWIYLSDSDAAAGAGGGVSSIVHCYKGQVFVGRQSGVEVWSRLDEAEPESVGGGRWRRNWMDGEEEAKKGFVRRMEAGGDRLFLCRQGLDGVQVWQTSRSSRQAHSEGHWYQEIRGTRAGTPIFCIIQ</sequence>
<dbReference type="AlphaFoldDB" id="A0A9Q0CDA9"/>
<dbReference type="PANTHER" id="PTHR11145:SF8">
    <property type="entry name" value="RE57120P"/>
    <property type="match status" value="1"/>
</dbReference>
<feature type="domain" description="At2g24240-like C-terminal beta-propeller" evidence="2">
    <location>
        <begin position="107"/>
        <end position="447"/>
    </location>
</feature>
<evidence type="ECO:0000259" key="2">
    <source>
        <dbReference type="Pfam" id="PF25279"/>
    </source>
</evidence>
<organism evidence="3 4">
    <name type="scientific">Rhynchospora breviuscula</name>
    <dbReference type="NCBI Taxonomy" id="2022672"/>
    <lineage>
        <taxon>Eukaryota</taxon>
        <taxon>Viridiplantae</taxon>
        <taxon>Streptophyta</taxon>
        <taxon>Embryophyta</taxon>
        <taxon>Tracheophyta</taxon>
        <taxon>Spermatophyta</taxon>
        <taxon>Magnoliopsida</taxon>
        <taxon>Liliopsida</taxon>
        <taxon>Poales</taxon>
        <taxon>Cyperaceae</taxon>
        <taxon>Cyperoideae</taxon>
        <taxon>Rhynchosporeae</taxon>
        <taxon>Rhynchospora</taxon>
    </lineage>
</organism>
<dbReference type="Gene3D" id="3.30.710.10">
    <property type="entry name" value="Potassium Channel Kv1.1, Chain A"/>
    <property type="match status" value="1"/>
</dbReference>
<evidence type="ECO:0000256" key="1">
    <source>
        <dbReference type="ARBA" id="ARBA00004906"/>
    </source>
</evidence>
<gene>
    <name evidence="3" type="ORF">LUZ63_015599</name>
</gene>
<dbReference type="InterPro" id="IPR057441">
    <property type="entry name" value="Beta_prop_At2g24240"/>
</dbReference>
<evidence type="ECO:0000313" key="3">
    <source>
        <dbReference type="EMBL" id="KAJ1691444.1"/>
    </source>
</evidence>
<dbReference type="SUPFAM" id="SSF54695">
    <property type="entry name" value="POZ domain"/>
    <property type="match status" value="1"/>
</dbReference>
<dbReference type="InterPro" id="IPR011047">
    <property type="entry name" value="Quinoprotein_ADH-like_sf"/>
</dbReference>
<dbReference type="InterPro" id="IPR011333">
    <property type="entry name" value="SKP1/BTB/POZ_sf"/>
</dbReference>
<dbReference type="EMBL" id="JAMQYH010000004">
    <property type="protein sequence ID" value="KAJ1691444.1"/>
    <property type="molecule type" value="Genomic_DNA"/>
</dbReference>
<evidence type="ECO:0000313" key="4">
    <source>
        <dbReference type="Proteomes" id="UP001151287"/>
    </source>
</evidence>
<dbReference type="Proteomes" id="UP001151287">
    <property type="component" value="Unassembled WGS sequence"/>
</dbReference>
<dbReference type="SUPFAM" id="SSF50998">
    <property type="entry name" value="Quinoprotein alcohol dehydrogenase-like"/>
    <property type="match status" value="1"/>
</dbReference>
<dbReference type="InterPro" id="IPR045068">
    <property type="entry name" value="BACURD1-3"/>
</dbReference>
<name>A0A9Q0CDA9_9POAL</name>
<proteinExistence type="predicted"/>
<protein>
    <recommendedName>
        <fullName evidence="2">At2g24240-like C-terminal beta-propeller domain-containing protein</fullName>
    </recommendedName>
</protein>
<comment type="caution">
    <text evidence="3">The sequence shown here is derived from an EMBL/GenBank/DDBJ whole genome shotgun (WGS) entry which is preliminary data.</text>
</comment>
<dbReference type="OrthoDB" id="2414723at2759"/>
<dbReference type="PANTHER" id="PTHR11145">
    <property type="entry name" value="BTB/POZ DOMAIN-CONTAINING ADAPTER FOR CUL3-MEDIATED RHOA DEGRADATION PROTEIN FAMILY MEMBER"/>
    <property type="match status" value="1"/>
</dbReference>